<dbReference type="GO" id="GO:0001508">
    <property type="term" value="P:action potential"/>
    <property type="evidence" value="ECO:0007669"/>
    <property type="project" value="TreeGrafter"/>
</dbReference>
<evidence type="ECO:0000256" key="3">
    <source>
        <dbReference type="ARBA" id="ARBA00022692"/>
    </source>
</evidence>
<evidence type="ECO:0000256" key="4">
    <source>
        <dbReference type="ARBA" id="ARBA00022989"/>
    </source>
</evidence>
<dbReference type="EMBL" id="JAZGQO010000002">
    <property type="protein sequence ID" value="KAK6191940.1"/>
    <property type="molecule type" value="Genomic_DNA"/>
</dbReference>
<sequence length="157" mass="18037">MELIQLNIGGKIFVTTRSTLSRIPNTKLSDLKENSIHYRSACKEFFFDRDPEAFACILNYYRTSELHLSHKLCGNAIRKELEFWGMDISIVSSCCWKRLFEVDEDEQVLNNLKKGIADESGLLDNNNSSKSKRHLLKHRIWLLLDKPNSSTAAKVSS</sequence>
<evidence type="ECO:0000256" key="6">
    <source>
        <dbReference type="ARBA" id="ARBA00023136"/>
    </source>
</evidence>
<gene>
    <name evidence="9" type="ORF">SNE40_003512</name>
</gene>
<dbReference type="Proteomes" id="UP001347796">
    <property type="component" value="Unassembled WGS sequence"/>
</dbReference>
<dbReference type="PANTHER" id="PTHR11537:SF254">
    <property type="entry name" value="POTASSIUM VOLTAGE-GATED CHANNEL PROTEIN SHAB"/>
    <property type="match status" value="1"/>
</dbReference>
<evidence type="ECO:0000313" key="9">
    <source>
        <dbReference type="EMBL" id="KAK6191940.1"/>
    </source>
</evidence>
<keyword evidence="4" id="KW-1133">Transmembrane helix</keyword>
<evidence type="ECO:0000313" key="10">
    <source>
        <dbReference type="Proteomes" id="UP001347796"/>
    </source>
</evidence>
<dbReference type="GO" id="GO:0005249">
    <property type="term" value="F:voltage-gated potassium channel activity"/>
    <property type="evidence" value="ECO:0007669"/>
    <property type="project" value="InterPro"/>
</dbReference>
<dbReference type="GO" id="GO:0008076">
    <property type="term" value="C:voltage-gated potassium channel complex"/>
    <property type="evidence" value="ECO:0007669"/>
    <property type="project" value="InterPro"/>
</dbReference>
<keyword evidence="5" id="KW-0406">Ion transport</keyword>
<keyword evidence="10" id="KW-1185">Reference proteome</keyword>
<dbReference type="GO" id="GO:0051260">
    <property type="term" value="P:protein homooligomerization"/>
    <property type="evidence" value="ECO:0007669"/>
    <property type="project" value="InterPro"/>
</dbReference>
<dbReference type="PRINTS" id="PR00169">
    <property type="entry name" value="KCHANNEL"/>
</dbReference>
<organism evidence="9 10">
    <name type="scientific">Patella caerulea</name>
    <name type="common">Rayed Mediterranean limpet</name>
    <dbReference type="NCBI Taxonomy" id="87958"/>
    <lineage>
        <taxon>Eukaryota</taxon>
        <taxon>Metazoa</taxon>
        <taxon>Spiralia</taxon>
        <taxon>Lophotrochozoa</taxon>
        <taxon>Mollusca</taxon>
        <taxon>Gastropoda</taxon>
        <taxon>Patellogastropoda</taxon>
        <taxon>Patelloidea</taxon>
        <taxon>Patellidae</taxon>
        <taxon>Patella</taxon>
    </lineage>
</organism>
<dbReference type="AlphaFoldDB" id="A0AAN8KE46"/>
<evidence type="ECO:0000256" key="7">
    <source>
        <dbReference type="ARBA" id="ARBA00023303"/>
    </source>
</evidence>
<dbReference type="SUPFAM" id="SSF54695">
    <property type="entry name" value="POZ domain"/>
    <property type="match status" value="1"/>
</dbReference>
<name>A0AAN8KE46_PATCE</name>
<evidence type="ECO:0000256" key="5">
    <source>
        <dbReference type="ARBA" id="ARBA00023065"/>
    </source>
</evidence>
<dbReference type="CDD" id="cd18317">
    <property type="entry name" value="BTB_POZ_Kv"/>
    <property type="match status" value="1"/>
</dbReference>
<keyword evidence="7" id="KW-0407">Ion channel</keyword>
<evidence type="ECO:0000256" key="1">
    <source>
        <dbReference type="ARBA" id="ARBA00004141"/>
    </source>
</evidence>
<reference evidence="9 10" key="1">
    <citation type="submission" date="2024-01" db="EMBL/GenBank/DDBJ databases">
        <title>The genome of the rayed Mediterranean limpet Patella caerulea (Linnaeus, 1758).</title>
        <authorList>
            <person name="Anh-Thu Weber A."/>
            <person name="Halstead-Nussloch G."/>
        </authorList>
    </citation>
    <scope>NUCLEOTIDE SEQUENCE [LARGE SCALE GENOMIC DNA]</scope>
    <source>
        <strain evidence="9">AATW-2023a</strain>
        <tissue evidence="9">Whole specimen</tissue>
    </source>
</reference>
<dbReference type="Pfam" id="PF02214">
    <property type="entry name" value="BTB_2"/>
    <property type="match status" value="1"/>
</dbReference>
<protein>
    <recommendedName>
        <fullName evidence="8">BTB domain-containing protein</fullName>
    </recommendedName>
</protein>
<keyword evidence="6" id="KW-0472">Membrane</keyword>
<keyword evidence="3" id="KW-0812">Transmembrane</keyword>
<feature type="domain" description="BTB" evidence="8">
    <location>
        <begin position="2"/>
        <end position="102"/>
    </location>
</feature>
<keyword evidence="2" id="KW-0813">Transport</keyword>
<dbReference type="SMART" id="SM00225">
    <property type="entry name" value="BTB"/>
    <property type="match status" value="1"/>
</dbReference>
<evidence type="ECO:0000259" key="8">
    <source>
        <dbReference type="SMART" id="SM00225"/>
    </source>
</evidence>
<dbReference type="InterPro" id="IPR028325">
    <property type="entry name" value="VG_K_chnl"/>
</dbReference>
<dbReference type="PANTHER" id="PTHR11537">
    <property type="entry name" value="VOLTAGE-GATED POTASSIUM CHANNEL"/>
    <property type="match status" value="1"/>
</dbReference>
<dbReference type="InterPro" id="IPR000210">
    <property type="entry name" value="BTB/POZ_dom"/>
</dbReference>
<comment type="subcellular location">
    <subcellularLocation>
        <location evidence="1">Membrane</location>
        <topology evidence="1">Multi-pass membrane protein</topology>
    </subcellularLocation>
</comment>
<dbReference type="InterPro" id="IPR011333">
    <property type="entry name" value="SKP1/BTB/POZ_sf"/>
</dbReference>
<dbReference type="Gene3D" id="3.30.710.10">
    <property type="entry name" value="Potassium Channel Kv1.1, Chain A"/>
    <property type="match status" value="1"/>
</dbReference>
<evidence type="ECO:0000256" key="2">
    <source>
        <dbReference type="ARBA" id="ARBA00022448"/>
    </source>
</evidence>
<dbReference type="InterPro" id="IPR003974">
    <property type="entry name" value="K_chnl_volt-dep_Kv3"/>
</dbReference>
<dbReference type="InterPro" id="IPR003131">
    <property type="entry name" value="T1-type_BTB"/>
</dbReference>
<dbReference type="PRINTS" id="PR01498">
    <property type="entry name" value="SHAWCHANNEL"/>
</dbReference>
<comment type="caution">
    <text evidence="9">The sequence shown here is derived from an EMBL/GenBank/DDBJ whole genome shotgun (WGS) entry which is preliminary data.</text>
</comment>
<accession>A0AAN8KE46</accession>
<proteinExistence type="predicted"/>